<reference evidence="8 9" key="1">
    <citation type="submission" date="2024-08" db="EMBL/GenBank/DDBJ databases">
        <authorList>
            <person name="Cucini C."/>
            <person name="Frati F."/>
        </authorList>
    </citation>
    <scope>NUCLEOTIDE SEQUENCE [LARGE SCALE GENOMIC DNA]</scope>
</reference>
<feature type="compositionally biased region" description="Polar residues" evidence="6">
    <location>
        <begin position="520"/>
        <end position="575"/>
    </location>
</feature>
<feature type="repeat" description="ANK" evidence="4">
    <location>
        <begin position="81"/>
        <end position="113"/>
    </location>
</feature>
<dbReference type="Proteomes" id="UP001642540">
    <property type="component" value="Unassembled WGS sequence"/>
</dbReference>
<feature type="compositionally biased region" description="Basic and acidic residues" evidence="6">
    <location>
        <begin position="713"/>
        <end position="746"/>
    </location>
</feature>
<dbReference type="PROSITE" id="PS50088">
    <property type="entry name" value="ANK_REPEAT"/>
    <property type="match status" value="4"/>
</dbReference>
<evidence type="ECO:0000259" key="7">
    <source>
        <dbReference type="Pfam" id="PF15898"/>
    </source>
</evidence>
<feature type="compositionally biased region" description="Polar residues" evidence="6">
    <location>
        <begin position="885"/>
        <end position="897"/>
    </location>
</feature>
<evidence type="ECO:0000256" key="1">
    <source>
        <dbReference type="ARBA" id="ARBA00022473"/>
    </source>
</evidence>
<feature type="compositionally biased region" description="Low complexity" evidence="6">
    <location>
        <begin position="601"/>
        <end position="636"/>
    </location>
</feature>
<dbReference type="Gene3D" id="6.10.250.1820">
    <property type="match status" value="1"/>
</dbReference>
<feature type="region of interest" description="Disordered" evidence="6">
    <location>
        <begin position="305"/>
        <end position="396"/>
    </location>
</feature>
<evidence type="ECO:0000256" key="2">
    <source>
        <dbReference type="ARBA" id="ARBA00022737"/>
    </source>
</evidence>
<dbReference type="Pfam" id="PF12796">
    <property type="entry name" value="Ank_2"/>
    <property type="match status" value="2"/>
</dbReference>
<feature type="compositionally biased region" description="Low complexity" evidence="6">
    <location>
        <begin position="453"/>
        <end position="477"/>
    </location>
</feature>
<feature type="coiled-coil region" evidence="5">
    <location>
        <begin position="904"/>
        <end position="981"/>
    </location>
</feature>
<dbReference type="PROSITE" id="PS50297">
    <property type="entry name" value="ANK_REP_REGION"/>
    <property type="match status" value="4"/>
</dbReference>
<evidence type="ECO:0000256" key="5">
    <source>
        <dbReference type="SAM" id="Coils"/>
    </source>
</evidence>
<keyword evidence="4" id="KW-0040">ANK repeat</keyword>
<keyword evidence="9" id="KW-1185">Reference proteome</keyword>
<keyword evidence="1" id="KW-0217">Developmental protein</keyword>
<evidence type="ECO:0000313" key="9">
    <source>
        <dbReference type="Proteomes" id="UP001642540"/>
    </source>
</evidence>
<name>A0ABP1R638_9HEXA</name>
<dbReference type="InterPro" id="IPR031775">
    <property type="entry name" value="PRKG1_interact"/>
</dbReference>
<organism evidence="8 9">
    <name type="scientific">Orchesella dallaii</name>
    <dbReference type="NCBI Taxonomy" id="48710"/>
    <lineage>
        <taxon>Eukaryota</taxon>
        <taxon>Metazoa</taxon>
        <taxon>Ecdysozoa</taxon>
        <taxon>Arthropoda</taxon>
        <taxon>Hexapoda</taxon>
        <taxon>Collembola</taxon>
        <taxon>Entomobryomorpha</taxon>
        <taxon>Entomobryoidea</taxon>
        <taxon>Orchesellidae</taxon>
        <taxon>Orchesellinae</taxon>
        <taxon>Orchesella</taxon>
    </lineage>
</organism>
<dbReference type="Pfam" id="PF15898">
    <property type="entry name" value="PRKG1_interact"/>
    <property type="match status" value="1"/>
</dbReference>
<dbReference type="SUPFAM" id="SSF48403">
    <property type="entry name" value="Ankyrin repeat"/>
    <property type="match status" value="1"/>
</dbReference>
<feature type="compositionally biased region" description="Basic residues" evidence="6">
    <location>
        <begin position="840"/>
        <end position="849"/>
    </location>
</feature>
<dbReference type="InterPro" id="IPR036770">
    <property type="entry name" value="Ankyrin_rpt-contain_sf"/>
</dbReference>
<proteinExistence type="inferred from homology"/>
<feature type="repeat" description="ANK" evidence="4">
    <location>
        <begin position="240"/>
        <end position="272"/>
    </location>
</feature>
<evidence type="ECO:0000313" key="8">
    <source>
        <dbReference type="EMBL" id="CAL8120416.1"/>
    </source>
</evidence>
<feature type="compositionally biased region" description="Polar residues" evidence="6">
    <location>
        <begin position="343"/>
        <end position="362"/>
    </location>
</feature>
<feature type="compositionally biased region" description="Basic and acidic residues" evidence="6">
    <location>
        <begin position="649"/>
        <end position="658"/>
    </location>
</feature>
<dbReference type="PANTHER" id="PTHR24179:SF21">
    <property type="entry name" value="MYOSIN BINDING SUBUNIT, ISOFORM O"/>
    <property type="match status" value="1"/>
</dbReference>
<feature type="compositionally biased region" description="Basic and acidic residues" evidence="6">
    <location>
        <begin position="380"/>
        <end position="389"/>
    </location>
</feature>
<feature type="compositionally biased region" description="Low complexity" evidence="6">
    <location>
        <begin position="311"/>
        <end position="326"/>
    </location>
</feature>
<protein>
    <recommendedName>
        <fullName evidence="7">cGMP-dependent protein kinase interacting domain-containing protein</fullName>
    </recommendedName>
</protein>
<feature type="repeat" description="ANK" evidence="4">
    <location>
        <begin position="207"/>
        <end position="239"/>
    </location>
</feature>
<evidence type="ECO:0000256" key="3">
    <source>
        <dbReference type="ARBA" id="ARBA00038386"/>
    </source>
</evidence>
<dbReference type="EMBL" id="CAXLJM020000062">
    <property type="protein sequence ID" value="CAL8120416.1"/>
    <property type="molecule type" value="Genomic_DNA"/>
</dbReference>
<evidence type="ECO:0000256" key="4">
    <source>
        <dbReference type="PROSITE-ProRule" id="PRU00023"/>
    </source>
</evidence>
<feature type="domain" description="cGMP-dependent protein kinase interacting" evidence="7">
    <location>
        <begin position="899"/>
        <end position="994"/>
    </location>
</feature>
<dbReference type="InterPro" id="IPR051226">
    <property type="entry name" value="PP1_Regulatory_Subunit"/>
</dbReference>
<dbReference type="PANTHER" id="PTHR24179">
    <property type="entry name" value="PROTEIN PHOSPHATASE 1 REGULATORY SUBUNIT 12"/>
    <property type="match status" value="1"/>
</dbReference>
<evidence type="ECO:0000256" key="6">
    <source>
        <dbReference type="SAM" id="MobiDB-lite"/>
    </source>
</evidence>
<feature type="compositionally biased region" description="Polar residues" evidence="6">
    <location>
        <begin position="813"/>
        <end position="822"/>
    </location>
</feature>
<dbReference type="SMART" id="SM00248">
    <property type="entry name" value="ANK"/>
    <property type="match status" value="4"/>
</dbReference>
<keyword evidence="2" id="KW-0677">Repeat</keyword>
<comment type="caution">
    <text evidence="8">The sequence shown here is derived from an EMBL/GenBank/DDBJ whole genome shotgun (WGS) entry which is preliminary data.</text>
</comment>
<dbReference type="InterPro" id="IPR002110">
    <property type="entry name" value="Ankyrin_rpt"/>
</dbReference>
<feature type="compositionally biased region" description="Polar residues" evidence="6">
    <location>
        <begin position="495"/>
        <end position="510"/>
    </location>
</feature>
<feature type="compositionally biased region" description="Low complexity" evidence="6">
    <location>
        <begin position="698"/>
        <end position="712"/>
    </location>
</feature>
<keyword evidence="5" id="KW-0175">Coiled coil</keyword>
<gene>
    <name evidence="8" type="ORF">ODALV1_LOCUS18976</name>
</gene>
<feature type="compositionally biased region" description="Polar residues" evidence="6">
    <location>
        <begin position="687"/>
        <end position="697"/>
    </location>
</feature>
<sequence>MTLGSGSQSESALLAYNKRKAQLERWRGSDTEKESIEIRSRPKRVKFADKCIFQAACASNDKGQVARMIREGYDINAVDEDGITALHQACIEDNFDMVEFLLENGADVNISDNEGWTPLHAVATCCYVSIAKLLMEHGANVVALNNDCSIPLDICKSDEIRELFIQEINGKGIDLKDARRGEEVKMMDDAKRWLANGAVDEKPHPVTGATAMHVAACKGYIKVLDLLIKAGANMNSQDFDGWTPLHAAAHWGQKEACEVLLEHMCDMSLRNNCDQTALDIADSSVVPLLEEWKKRHDVNKNIDTHNVGKQNLNNLNNNNNNAVTVPPKKKPVPRPTPDDDVTIVTSQLSQDKPSSNLSNSISAAGAGGTAGEETTASKGNNERLRRPRGDAMAGDSSLRRAYSFESDAKFYSRLRDARNRIKAMEEASAAFSNAIDESIASIWAPTPAPPAGPGRSVGSSSSSEATAPAATNTTSSTRLNPCPEPPPPPSIASIGISTSRQVRSGTNERVPSSATSSSSIPPLTNPTSHPTTPAVTTSNSLNKNNVNTSTEPNSRIISSASSQQLHPEPSTTPGSEQEEDDMKTVVVLRRKEIETNRSLRPNTSGSPNPSSRPSSSSTATVTTPTNTTSNIPPNYSETKQTRRSFVPPTRDEESETQRKAHAKRVRETRRSTQGVTLEELKSAEQYVKNSQSGVSNASGSGTTNSVPVSSSSSRKEQEDMSVERRPSWRLRVDEQDRSKFSLEDTRGTGSPPVPASRSAAAYHTEIPYGLAQRNPALRSKLGKGMVVDPTQLQSQQAPSAPQGKPPLPPGEESGTSAAGPQQQDEERDVKNSGGAQGAILRKKKTKRRSTGVVQFNTDGTYPERQDNVPSDSEIGREASDVEQGPESSRSENGVTQRINYKKLYEEVLKENQLLKSKLSRAEEDINELKLKLDKLSMTPRITSDESEKLEKRALERKLSEMEEELKEIRHLRSENQKLRDENGALIRVISKLSK</sequence>
<dbReference type="CDD" id="cd21930">
    <property type="entry name" value="IPD_PPP1R12"/>
    <property type="match status" value="1"/>
</dbReference>
<comment type="similarity">
    <text evidence="3">Belongs to the NRARP family.</text>
</comment>
<feature type="region of interest" description="Disordered" evidence="6">
    <location>
        <begin position="444"/>
        <end position="897"/>
    </location>
</feature>
<feature type="compositionally biased region" description="Low complexity" evidence="6">
    <location>
        <begin position="789"/>
        <end position="802"/>
    </location>
</feature>
<feature type="repeat" description="ANK" evidence="4">
    <location>
        <begin position="114"/>
        <end position="146"/>
    </location>
</feature>
<dbReference type="Gene3D" id="1.25.40.20">
    <property type="entry name" value="Ankyrin repeat-containing domain"/>
    <property type="match status" value="2"/>
</dbReference>
<accession>A0ABP1R638</accession>
<dbReference type="Gene3D" id="6.10.140.390">
    <property type="match status" value="1"/>
</dbReference>